<dbReference type="NCBIfam" id="NF003814">
    <property type="entry name" value="PRK05406.1-3"/>
    <property type="match status" value="1"/>
</dbReference>
<dbReference type="GO" id="GO:0005975">
    <property type="term" value="P:carbohydrate metabolic process"/>
    <property type="evidence" value="ECO:0007669"/>
    <property type="project" value="InterPro"/>
</dbReference>
<dbReference type="EMBL" id="MWIO01000026">
    <property type="protein sequence ID" value="THD07458.1"/>
    <property type="molecule type" value="Genomic_DNA"/>
</dbReference>
<comment type="caution">
    <text evidence="2">The sequence shown here is derived from an EMBL/GenBank/DDBJ whole genome shotgun (WGS) entry which is preliminary data.</text>
</comment>
<accession>A0A4S3KGQ2</accession>
<proteinExistence type="inferred from homology"/>
<keyword evidence="1" id="KW-0378">Hydrolase</keyword>
<keyword evidence="1" id="KW-0547">Nucleotide-binding</keyword>
<comment type="subunit">
    <text evidence="1">Forms a complex composed of PxpA, PxpB and PxpC.</text>
</comment>
<dbReference type="AlphaFoldDB" id="A0A4S3KGQ2"/>
<dbReference type="GO" id="GO:0005524">
    <property type="term" value="F:ATP binding"/>
    <property type="evidence" value="ECO:0007669"/>
    <property type="project" value="UniProtKB-UniRule"/>
</dbReference>
<dbReference type="EC" id="3.5.2.9" evidence="1"/>
<dbReference type="SUPFAM" id="SSF88713">
    <property type="entry name" value="Glycoside hydrolase/deacetylase"/>
    <property type="match status" value="1"/>
</dbReference>
<protein>
    <recommendedName>
        <fullName evidence="1">5-oxoprolinase subunit A</fullName>
        <shortName evidence="1">5-OPase subunit A</shortName>
        <ecNumber evidence="1">3.5.2.9</ecNumber>
    </recommendedName>
    <alternativeName>
        <fullName evidence="1">5-oxoprolinase (ATP-hydrolyzing) subunit A</fullName>
    </alternativeName>
</protein>
<dbReference type="PANTHER" id="PTHR30292">
    <property type="entry name" value="UNCHARACTERIZED PROTEIN YBGL-RELATED"/>
    <property type="match status" value="1"/>
</dbReference>
<reference evidence="2 3" key="1">
    <citation type="submission" date="2017-02" db="EMBL/GenBank/DDBJ databases">
        <title>Whole genome sequencing of Rhodanobacter lindaniclasticus DSM 17932.</title>
        <authorList>
            <person name="Kumar S."/>
            <person name="Patil P."/>
            <person name="Patil P.B."/>
        </authorList>
    </citation>
    <scope>NUCLEOTIDE SEQUENCE [LARGE SCALE GENOMIC DNA]</scope>
    <source>
        <strain evidence="2 3">DSM 17932</strain>
    </source>
</reference>
<dbReference type="Gene3D" id="3.20.20.370">
    <property type="entry name" value="Glycoside hydrolase/deacetylase"/>
    <property type="match status" value="1"/>
</dbReference>
<dbReference type="GO" id="GO:0017168">
    <property type="term" value="F:5-oxoprolinase (ATP-hydrolyzing) activity"/>
    <property type="evidence" value="ECO:0007669"/>
    <property type="project" value="UniProtKB-UniRule"/>
</dbReference>
<dbReference type="PANTHER" id="PTHR30292:SF0">
    <property type="entry name" value="5-OXOPROLINASE SUBUNIT A"/>
    <property type="match status" value="1"/>
</dbReference>
<dbReference type="HAMAP" id="MF_00691">
    <property type="entry name" value="PxpA"/>
    <property type="match status" value="1"/>
</dbReference>
<dbReference type="InterPro" id="IPR011330">
    <property type="entry name" value="Glyco_hydro/deAcase_b/a-brl"/>
</dbReference>
<evidence type="ECO:0000313" key="2">
    <source>
        <dbReference type="EMBL" id="THD07458.1"/>
    </source>
</evidence>
<comment type="function">
    <text evidence="1">Catalyzes the cleavage of 5-oxoproline to form L-glutamate coupled to the hydrolysis of ATP to ADP and inorganic phosphate.</text>
</comment>
<evidence type="ECO:0000313" key="3">
    <source>
        <dbReference type="Proteomes" id="UP000306317"/>
    </source>
</evidence>
<sequence>MTRIDLNCDLGESFGAWRMGEDSALLDVVSSANLACGFHAGDFMTMLQTVAAAMERGVAIGAHVSLPDLQGFGRREIRVTPAEVHAMTLYQLGALHGFARAAGTRLSHVKPHGALYNMAARDRALADAIAAAVCQFDPRLRLFGLGGSALVDAGAALGLVVVAEAFADRRYRADGTLQPRSEAGAVIDDAELATAQALQIALNGAVTATDGSTIGMHADTLCLHGDGVHAVRLARSLRSGLEAAGVRIAAPGEA</sequence>
<dbReference type="InterPro" id="IPR005501">
    <property type="entry name" value="LamB/YcsF/PxpA-like"/>
</dbReference>
<comment type="similarity">
    <text evidence="1">Belongs to the LamB/PxpA family.</text>
</comment>
<dbReference type="Proteomes" id="UP000306317">
    <property type="component" value="Unassembled WGS sequence"/>
</dbReference>
<organism evidence="2 3">
    <name type="scientific">Rhodanobacter lindaniclasticus</name>
    <dbReference type="NCBI Taxonomy" id="75310"/>
    <lineage>
        <taxon>Bacteria</taxon>
        <taxon>Pseudomonadati</taxon>
        <taxon>Pseudomonadota</taxon>
        <taxon>Gammaproteobacteria</taxon>
        <taxon>Lysobacterales</taxon>
        <taxon>Rhodanobacteraceae</taxon>
        <taxon>Rhodanobacter</taxon>
    </lineage>
</organism>
<dbReference type="Pfam" id="PF03746">
    <property type="entry name" value="LamB_YcsF"/>
    <property type="match status" value="1"/>
</dbReference>
<name>A0A4S3KGQ2_9GAMM</name>
<evidence type="ECO:0000256" key="1">
    <source>
        <dbReference type="HAMAP-Rule" id="MF_00691"/>
    </source>
</evidence>
<dbReference type="NCBIfam" id="NF003816">
    <property type="entry name" value="PRK05406.1-5"/>
    <property type="match status" value="1"/>
</dbReference>
<gene>
    <name evidence="1" type="primary">pxpA</name>
    <name evidence="2" type="ORF">B1991_09270</name>
</gene>
<keyword evidence="3" id="KW-1185">Reference proteome</keyword>
<dbReference type="RefSeq" id="WP_136258442.1">
    <property type="nucleotide sequence ID" value="NZ_MWIO01000026.1"/>
</dbReference>
<dbReference type="CDD" id="cd10787">
    <property type="entry name" value="LamB_YcsF_like"/>
    <property type="match status" value="1"/>
</dbReference>
<comment type="catalytic activity">
    <reaction evidence="1">
        <text>5-oxo-L-proline + ATP + 2 H2O = L-glutamate + ADP + phosphate + H(+)</text>
        <dbReference type="Rhea" id="RHEA:10348"/>
        <dbReference type="ChEBI" id="CHEBI:15377"/>
        <dbReference type="ChEBI" id="CHEBI:15378"/>
        <dbReference type="ChEBI" id="CHEBI:29985"/>
        <dbReference type="ChEBI" id="CHEBI:30616"/>
        <dbReference type="ChEBI" id="CHEBI:43474"/>
        <dbReference type="ChEBI" id="CHEBI:58402"/>
        <dbReference type="ChEBI" id="CHEBI:456216"/>
        <dbReference type="EC" id="3.5.2.9"/>
    </reaction>
</comment>
<dbReference type="OrthoDB" id="9773478at2"/>
<keyword evidence="1" id="KW-0067">ATP-binding</keyword>